<evidence type="ECO:0000313" key="2">
    <source>
        <dbReference type="EMBL" id="GHI52538.1"/>
    </source>
</evidence>
<evidence type="ECO:0000256" key="1">
    <source>
        <dbReference type="SAM" id="Phobius"/>
    </source>
</evidence>
<organism evidence="2 3">
    <name type="scientific">Streptomyces rubradiris</name>
    <name type="common">Streptomyces achromogenes subsp. rubradiris</name>
    <dbReference type="NCBI Taxonomy" id="285531"/>
    <lineage>
        <taxon>Bacteria</taxon>
        <taxon>Bacillati</taxon>
        <taxon>Actinomycetota</taxon>
        <taxon>Actinomycetes</taxon>
        <taxon>Kitasatosporales</taxon>
        <taxon>Streptomycetaceae</taxon>
        <taxon>Streptomyces</taxon>
    </lineage>
</organism>
<feature type="transmembrane region" description="Helical" evidence="1">
    <location>
        <begin position="21"/>
        <end position="43"/>
    </location>
</feature>
<comment type="caution">
    <text evidence="2">The sequence shown here is derived from an EMBL/GenBank/DDBJ whole genome shotgun (WGS) entry which is preliminary data.</text>
</comment>
<keyword evidence="3" id="KW-1185">Reference proteome</keyword>
<sequence>MPAAADPGRLHAMTSDEGAQTALHLLLVWALMTVAIPVVGFALMATAWAGGYGALVPVLAVGVPLLVALLSMMGAPAKAVVPLCASAPKRLGWATLVFVLGTLGVLAGLVAYGHGVHLGSAGTRVALTGAPYAVAAAFFVPNRWVRLGATAALAAAVAYGGFIGPDQARQRRHTAEVARYREHQELLYTIDTPPGMRVVRAEAGSASFGIEYHSIRRDGYVGLSVRVPLDPRPSCPTPREKDVTCAVNKRGDMSMVRTFPGGGHHVTLTRRYGAVEAEVTSQTLDEPALRRLLDTLHPLSDAELEGLMKEKALG</sequence>
<proteinExistence type="predicted"/>
<dbReference type="Proteomes" id="UP000646738">
    <property type="component" value="Unassembled WGS sequence"/>
</dbReference>
<dbReference type="EMBL" id="BNEA01000007">
    <property type="protein sequence ID" value="GHI52538.1"/>
    <property type="molecule type" value="Genomic_DNA"/>
</dbReference>
<keyword evidence="1" id="KW-1133">Transmembrane helix</keyword>
<feature type="transmembrane region" description="Helical" evidence="1">
    <location>
        <begin position="144"/>
        <end position="163"/>
    </location>
</feature>
<keyword evidence="1" id="KW-0812">Transmembrane</keyword>
<protein>
    <submittedName>
        <fullName evidence="2">Uncharacterized protein</fullName>
    </submittedName>
</protein>
<keyword evidence="1" id="KW-0472">Membrane</keyword>
<evidence type="ECO:0000313" key="3">
    <source>
        <dbReference type="Proteomes" id="UP000646738"/>
    </source>
</evidence>
<accession>A0ABQ3R9K6</accession>
<name>A0ABQ3R9K6_STRRR</name>
<gene>
    <name evidence="2" type="ORF">Srubr_23840</name>
</gene>
<reference evidence="3" key="1">
    <citation type="submission" date="2023-07" db="EMBL/GenBank/DDBJ databases">
        <title>Whole genome shotgun sequence of Streptomyces achromogenes subsp. rubradiris NBRC 14000.</title>
        <authorList>
            <person name="Komaki H."/>
            <person name="Tamura T."/>
        </authorList>
    </citation>
    <scope>NUCLEOTIDE SEQUENCE [LARGE SCALE GENOMIC DNA]</scope>
    <source>
        <strain evidence="3">NBRC 14000</strain>
    </source>
</reference>
<feature type="transmembrane region" description="Helical" evidence="1">
    <location>
        <begin position="91"/>
        <end position="112"/>
    </location>
</feature>
<feature type="transmembrane region" description="Helical" evidence="1">
    <location>
        <begin position="49"/>
        <end position="70"/>
    </location>
</feature>